<sequence length="79" mass="9327">MPIILRFNGYKLFFYSNEGNPLEPPHIHVRKAGNEAKFWLEPVSLARNDGFNAKELKELLIYISTQKEVIQGYWYDYFG</sequence>
<reference evidence="1 2" key="1">
    <citation type="submission" date="2014-07" db="EMBL/GenBank/DDBJ databases">
        <title>Chaperone-usher fimbriae in a diverse selection of Gallibacterium genomes.</title>
        <authorList>
            <person name="Kudirkiene E."/>
            <person name="Bager R.J."/>
            <person name="Johnson T.J."/>
            <person name="Bojesen A.M."/>
        </authorList>
    </citation>
    <scope>NUCLEOTIDE SEQUENCE [LARGE SCALE GENOMIC DNA]</scope>
    <source>
        <strain evidence="1 2">4895</strain>
    </source>
</reference>
<protein>
    <recommendedName>
        <fullName evidence="3">DUF4160 domain-containing protein</fullName>
    </recommendedName>
</protein>
<dbReference type="Pfam" id="PF13711">
    <property type="entry name" value="DUF4160"/>
    <property type="match status" value="1"/>
</dbReference>
<evidence type="ECO:0000313" key="2">
    <source>
        <dbReference type="Proteomes" id="UP000030554"/>
    </source>
</evidence>
<dbReference type="InterPro" id="IPR025427">
    <property type="entry name" value="DUF4160"/>
</dbReference>
<evidence type="ECO:0000313" key="1">
    <source>
        <dbReference type="EMBL" id="KGQ61810.1"/>
    </source>
</evidence>
<accession>A0A0A3A431</accession>
<name>A0A0A3A431_9PAST</name>
<evidence type="ECO:0008006" key="3">
    <source>
        <dbReference type="Google" id="ProtNLM"/>
    </source>
</evidence>
<dbReference type="EMBL" id="JPJQ01000030">
    <property type="protein sequence ID" value="KGQ61810.1"/>
    <property type="molecule type" value="Genomic_DNA"/>
</dbReference>
<comment type="caution">
    <text evidence="1">The sequence shown here is derived from an EMBL/GenBank/DDBJ whole genome shotgun (WGS) entry which is preliminary data.</text>
</comment>
<dbReference type="AlphaFoldDB" id="A0A0A3A431"/>
<proteinExistence type="predicted"/>
<gene>
    <name evidence="1" type="ORF">IO48_06705</name>
</gene>
<dbReference type="Proteomes" id="UP000030554">
    <property type="component" value="Unassembled WGS sequence"/>
</dbReference>
<organism evidence="1 2">
    <name type="scientific">Gallibacterium anatis 4895</name>
    <dbReference type="NCBI Taxonomy" id="1396510"/>
    <lineage>
        <taxon>Bacteria</taxon>
        <taxon>Pseudomonadati</taxon>
        <taxon>Pseudomonadota</taxon>
        <taxon>Gammaproteobacteria</taxon>
        <taxon>Pasteurellales</taxon>
        <taxon>Pasteurellaceae</taxon>
        <taxon>Gallibacterium</taxon>
    </lineage>
</organism>